<dbReference type="Proteomes" id="UP000193642">
    <property type="component" value="Unassembled WGS sequence"/>
</dbReference>
<evidence type="ECO:0000313" key="2">
    <source>
        <dbReference type="EMBL" id="ORY48708.1"/>
    </source>
</evidence>
<feature type="transmembrane region" description="Helical" evidence="1">
    <location>
        <begin position="230"/>
        <end position="253"/>
    </location>
</feature>
<keyword evidence="1" id="KW-0812">Transmembrane</keyword>
<name>A0A1Y2CNU4_9FUNG</name>
<keyword evidence="3" id="KW-1185">Reference proteome</keyword>
<proteinExistence type="predicted"/>
<dbReference type="EMBL" id="MCGO01000011">
    <property type="protein sequence ID" value="ORY48708.1"/>
    <property type="molecule type" value="Genomic_DNA"/>
</dbReference>
<accession>A0A1Y2CNU4</accession>
<feature type="transmembrane region" description="Helical" evidence="1">
    <location>
        <begin position="202"/>
        <end position="224"/>
    </location>
</feature>
<organism evidence="2 3">
    <name type="scientific">Rhizoclosmatium globosum</name>
    <dbReference type="NCBI Taxonomy" id="329046"/>
    <lineage>
        <taxon>Eukaryota</taxon>
        <taxon>Fungi</taxon>
        <taxon>Fungi incertae sedis</taxon>
        <taxon>Chytridiomycota</taxon>
        <taxon>Chytridiomycota incertae sedis</taxon>
        <taxon>Chytridiomycetes</taxon>
        <taxon>Chytridiales</taxon>
        <taxon>Chytriomycetaceae</taxon>
        <taxon>Rhizoclosmatium</taxon>
    </lineage>
</organism>
<feature type="transmembrane region" description="Helical" evidence="1">
    <location>
        <begin position="53"/>
        <end position="76"/>
    </location>
</feature>
<feature type="transmembrane region" description="Helical" evidence="1">
    <location>
        <begin position="91"/>
        <end position="109"/>
    </location>
</feature>
<comment type="caution">
    <text evidence="2">The sequence shown here is derived from an EMBL/GenBank/DDBJ whole genome shotgun (WGS) entry which is preliminary data.</text>
</comment>
<sequence length="298" mass="34120">MDQQYAPFAMYSCATMAFVSLGLFAALVIEIARNEVPKERMSILRSVATPFNICLELMAFSLILIFASESAVLIILNDKSQQNQLIIRQAFRSWGIALFKLTYLHYSYVRTYPIIEQEFPRAVWPVWVFMGASTVVTVIPTLCRTLRIWIPLEILLTIKNHASVSTYVSLSLMDFIFLVTFIKHLQFTKTEGESLDKHFAIISKFGIVAVILFSSLTVWDIIFVNTNSEVYLILVEFHFVVIFVILGSMKIALRILKNSKAQEQQRIRDLFTKELSARRTILMSQDTVVIDDKEVDPA</sequence>
<protein>
    <submittedName>
        <fullName evidence="2">Uncharacterized protein</fullName>
    </submittedName>
</protein>
<reference evidence="2 3" key="1">
    <citation type="submission" date="2016-07" db="EMBL/GenBank/DDBJ databases">
        <title>Pervasive Adenine N6-methylation of Active Genes in Fungi.</title>
        <authorList>
            <consortium name="DOE Joint Genome Institute"/>
            <person name="Mondo S.J."/>
            <person name="Dannebaum R.O."/>
            <person name="Kuo R.C."/>
            <person name="Labutti K."/>
            <person name="Haridas S."/>
            <person name="Kuo A."/>
            <person name="Salamov A."/>
            <person name="Ahrendt S.R."/>
            <person name="Lipzen A."/>
            <person name="Sullivan W."/>
            <person name="Andreopoulos W.B."/>
            <person name="Clum A."/>
            <person name="Lindquist E."/>
            <person name="Daum C."/>
            <person name="Ramamoorthy G.K."/>
            <person name="Gryganskyi A."/>
            <person name="Culley D."/>
            <person name="Magnuson J.K."/>
            <person name="James T.Y."/>
            <person name="O'Malley M.A."/>
            <person name="Stajich J.E."/>
            <person name="Spatafora J.W."/>
            <person name="Visel A."/>
            <person name="Grigoriev I.V."/>
        </authorList>
    </citation>
    <scope>NUCLEOTIDE SEQUENCE [LARGE SCALE GENOMIC DNA]</scope>
    <source>
        <strain evidence="2 3">JEL800</strain>
    </source>
</reference>
<dbReference type="AlphaFoldDB" id="A0A1Y2CNU4"/>
<gene>
    <name evidence="2" type="ORF">BCR33DRAFT_804120</name>
</gene>
<evidence type="ECO:0000256" key="1">
    <source>
        <dbReference type="SAM" id="Phobius"/>
    </source>
</evidence>
<evidence type="ECO:0000313" key="3">
    <source>
        <dbReference type="Proteomes" id="UP000193642"/>
    </source>
</evidence>
<dbReference type="OrthoDB" id="2179458at2759"/>
<feature type="transmembrane region" description="Helical" evidence="1">
    <location>
        <begin position="6"/>
        <end position="32"/>
    </location>
</feature>
<keyword evidence="1" id="KW-1133">Transmembrane helix</keyword>
<keyword evidence="1" id="KW-0472">Membrane</keyword>
<feature type="transmembrane region" description="Helical" evidence="1">
    <location>
        <begin position="121"/>
        <end position="142"/>
    </location>
</feature>
<feature type="transmembrane region" description="Helical" evidence="1">
    <location>
        <begin position="162"/>
        <end position="182"/>
    </location>
</feature>